<dbReference type="AlphaFoldDB" id="A0A3E2GV89"/>
<keyword evidence="3" id="KW-1185">Reference proteome</keyword>
<reference evidence="2 3" key="1">
    <citation type="submission" date="2018-05" db="EMBL/GenBank/DDBJ databases">
        <title>Draft genome sequence of Scytalidium lignicola DSM 105466, a ubiquitous saprotrophic fungus.</title>
        <authorList>
            <person name="Buettner E."/>
            <person name="Gebauer A.M."/>
            <person name="Hofrichter M."/>
            <person name="Liers C."/>
            <person name="Kellner H."/>
        </authorList>
    </citation>
    <scope>NUCLEOTIDE SEQUENCE [LARGE SCALE GENOMIC DNA]</scope>
    <source>
        <strain evidence="2 3">DSM 105466</strain>
    </source>
</reference>
<dbReference type="Proteomes" id="UP000258309">
    <property type="component" value="Unassembled WGS sequence"/>
</dbReference>
<gene>
    <name evidence="2" type="ORF">B7463_g11320</name>
</gene>
<feature type="non-terminal residue" evidence="2">
    <location>
        <position position="79"/>
    </location>
</feature>
<organism evidence="2 3">
    <name type="scientific">Scytalidium lignicola</name>
    <name type="common">Hyphomycete</name>
    <dbReference type="NCBI Taxonomy" id="5539"/>
    <lineage>
        <taxon>Eukaryota</taxon>
        <taxon>Fungi</taxon>
        <taxon>Dikarya</taxon>
        <taxon>Ascomycota</taxon>
        <taxon>Pezizomycotina</taxon>
        <taxon>Leotiomycetes</taxon>
        <taxon>Leotiomycetes incertae sedis</taxon>
        <taxon>Scytalidium</taxon>
    </lineage>
</organism>
<sequence length="79" mass="8914">MPSLYLQELKQEESAEQKERSILVLESLGRSLEKMSKDVASLSKEVEGLRTDYNRVHPEVEEPFDNEGNDEDDSDDGGA</sequence>
<dbReference type="EMBL" id="NCSJ02000374">
    <property type="protein sequence ID" value="RFU25016.1"/>
    <property type="molecule type" value="Genomic_DNA"/>
</dbReference>
<proteinExistence type="predicted"/>
<evidence type="ECO:0000313" key="3">
    <source>
        <dbReference type="Proteomes" id="UP000258309"/>
    </source>
</evidence>
<feature type="compositionally biased region" description="Basic and acidic residues" evidence="1">
    <location>
        <begin position="44"/>
        <end position="60"/>
    </location>
</feature>
<evidence type="ECO:0000313" key="2">
    <source>
        <dbReference type="EMBL" id="RFU25016.1"/>
    </source>
</evidence>
<evidence type="ECO:0000256" key="1">
    <source>
        <dbReference type="SAM" id="MobiDB-lite"/>
    </source>
</evidence>
<feature type="compositionally biased region" description="Acidic residues" evidence="1">
    <location>
        <begin position="61"/>
        <end position="79"/>
    </location>
</feature>
<accession>A0A3E2GV89</accession>
<name>A0A3E2GV89_SCYLI</name>
<feature type="non-terminal residue" evidence="2">
    <location>
        <position position="1"/>
    </location>
</feature>
<feature type="region of interest" description="Disordered" evidence="1">
    <location>
        <begin position="38"/>
        <end position="79"/>
    </location>
</feature>
<protein>
    <submittedName>
        <fullName evidence="2">Uncharacterized protein</fullName>
    </submittedName>
</protein>
<comment type="caution">
    <text evidence="2">The sequence shown here is derived from an EMBL/GenBank/DDBJ whole genome shotgun (WGS) entry which is preliminary data.</text>
</comment>